<evidence type="ECO:0000256" key="1">
    <source>
        <dbReference type="SAM" id="MobiDB-lite"/>
    </source>
</evidence>
<feature type="domain" description="SFR19-like C-terminal" evidence="2">
    <location>
        <begin position="21"/>
        <end position="92"/>
    </location>
</feature>
<evidence type="ECO:0000313" key="4">
    <source>
        <dbReference type="RefSeq" id="XP_065647350.1"/>
    </source>
</evidence>
<dbReference type="Pfam" id="PF23030">
    <property type="entry name" value="SCAF11-like_C"/>
    <property type="match status" value="1"/>
</dbReference>
<feature type="region of interest" description="Disordered" evidence="1">
    <location>
        <begin position="84"/>
        <end position="107"/>
    </location>
</feature>
<keyword evidence="3" id="KW-1185">Reference proteome</keyword>
<feature type="compositionally biased region" description="Basic and acidic residues" evidence="1">
    <location>
        <begin position="89"/>
        <end position="107"/>
    </location>
</feature>
<dbReference type="GeneID" id="136077016"/>
<dbReference type="PANTHER" id="PTHR47013">
    <property type="entry name" value="SPLICING FACTOR, ARGININE/SERINE-RICH 19"/>
    <property type="match status" value="1"/>
</dbReference>
<organism evidence="3 4">
    <name type="scientific">Hydra vulgaris</name>
    <name type="common">Hydra</name>
    <name type="synonym">Hydra attenuata</name>
    <dbReference type="NCBI Taxonomy" id="6087"/>
    <lineage>
        <taxon>Eukaryota</taxon>
        <taxon>Metazoa</taxon>
        <taxon>Cnidaria</taxon>
        <taxon>Hydrozoa</taxon>
        <taxon>Hydroidolina</taxon>
        <taxon>Anthoathecata</taxon>
        <taxon>Aplanulata</taxon>
        <taxon>Hydridae</taxon>
        <taxon>Hydra</taxon>
    </lineage>
</organism>
<dbReference type="PANTHER" id="PTHR47013:SF1">
    <property type="entry name" value="SPLICING FACTOR, ARGININE_SERINE-RICH 19"/>
    <property type="match status" value="1"/>
</dbReference>
<evidence type="ECO:0000313" key="3">
    <source>
        <dbReference type="Proteomes" id="UP001652625"/>
    </source>
</evidence>
<evidence type="ECO:0000259" key="2">
    <source>
        <dbReference type="Pfam" id="PF23030"/>
    </source>
</evidence>
<dbReference type="InterPro" id="IPR057031">
    <property type="entry name" value="SFR19-like_C"/>
</dbReference>
<accession>A0ABM4BEF3</accession>
<dbReference type="InterPro" id="IPR042841">
    <property type="entry name" value="SCAF1"/>
</dbReference>
<sequence length="107" mass="12852">MEEMKGRSENMGSFKPKSTDYLLRRAKVEEQMKRVLKIFFKNREITKEEYKNILKKAVPQVTSSDSPIISAKIRSLMTKFVRKRKGRRLKEDKSRLKQRKEFAEQQR</sequence>
<dbReference type="Proteomes" id="UP001652625">
    <property type="component" value="Chromosome 02"/>
</dbReference>
<reference evidence="3" key="1">
    <citation type="submission" date="2025-05" db="UniProtKB">
        <authorList>
            <consortium name="RefSeq"/>
        </authorList>
    </citation>
    <scope>NUCLEOTIDE SEQUENCE [LARGE SCALE GENOMIC DNA]</scope>
</reference>
<name>A0ABM4BEF3_HYDVU</name>
<protein>
    <submittedName>
        <fullName evidence="4">Protein SCAF11-like</fullName>
    </submittedName>
</protein>
<reference evidence="4" key="2">
    <citation type="submission" date="2025-08" db="UniProtKB">
        <authorList>
            <consortium name="RefSeq"/>
        </authorList>
    </citation>
    <scope>IDENTIFICATION</scope>
</reference>
<gene>
    <name evidence="4" type="primary">LOC136077016</name>
</gene>
<proteinExistence type="predicted"/>
<dbReference type="RefSeq" id="XP_065647350.1">
    <property type="nucleotide sequence ID" value="XM_065791278.1"/>
</dbReference>